<keyword evidence="1" id="KW-0808">Transferase</keyword>
<dbReference type="GO" id="GO:0008168">
    <property type="term" value="F:methyltransferase activity"/>
    <property type="evidence" value="ECO:0007669"/>
    <property type="project" value="UniProtKB-KW"/>
</dbReference>
<evidence type="ECO:0000313" key="1">
    <source>
        <dbReference type="EMBL" id="MSA88338.1"/>
    </source>
</evidence>
<evidence type="ECO:0000313" key="3">
    <source>
        <dbReference type="Proteomes" id="UP000433575"/>
    </source>
</evidence>
<proteinExistence type="predicted"/>
<organism evidence="1 3">
    <name type="scientific">Holdemania massiliensis</name>
    <dbReference type="NCBI Taxonomy" id="1468449"/>
    <lineage>
        <taxon>Bacteria</taxon>
        <taxon>Bacillati</taxon>
        <taxon>Bacillota</taxon>
        <taxon>Erysipelotrichia</taxon>
        <taxon>Erysipelotrichales</taxon>
        <taxon>Erysipelotrichaceae</taxon>
        <taxon>Holdemania</taxon>
    </lineage>
</organism>
<evidence type="ECO:0000313" key="2">
    <source>
        <dbReference type="EMBL" id="MSC32677.1"/>
    </source>
</evidence>
<gene>
    <name evidence="2" type="ORF">GKD88_06045</name>
    <name evidence="1" type="ORF">GKE08_03260</name>
</gene>
<dbReference type="PANTHER" id="PTHR35276:SF1">
    <property type="entry name" value="TRNA (MNM(5)S(2)U34)-METHYLTRANSFERASE, CHLOROPLASTIC"/>
    <property type="match status" value="1"/>
</dbReference>
<dbReference type="EMBL" id="WKPI01000007">
    <property type="protein sequence ID" value="MSC32677.1"/>
    <property type="molecule type" value="Genomic_DNA"/>
</dbReference>
<keyword evidence="1" id="KW-0489">Methyltransferase</keyword>
<dbReference type="GO" id="GO:0032259">
    <property type="term" value="P:methylation"/>
    <property type="evidence" value="ECO:0007669"/>
    <property type="project" value="UniProtKB-KW"/>
</dbReference>
<name>A0A6N7S498_9FIRM</name>
<reference evidence="3 4" key="1">
    <citation type="journal article" date="2019" name="Nat. Med.">
        <title>A library of human gut bacterial isolates paired with longitudinal multiomics data enables mechanistic microbiome research.</title>
        <authorList>
            <person name="Poyet M."/>
            <person name="Groussin M."/>
            <person name="Gibbons S.M."/>
            <person name="Avila-Pacheco J."/>
            <person name="Jiang X."/>
            <person name="Kearney S.M."/>
            <person name="Perrotta A.R."/>
            <person name="Berdy B."/>
            <person name="Zhao S."/>
            <person name="Lieberman T.D."/>
            <person name="Swanson P.K."/>
            <person name="Smith M."/>
            <person name="Roesemann S."/>
            <person name="Alexander J.E."/>
            <person name="Rich S.A."/>
            <person name="Livny J."/>
            <person name="Vlamakis H."/>
            <person name="Clish C."/>
            <person name="Bullock K."/>
            <person name="Deik A."/>
            <person name="Scott J."/>
            <person name="Pierce K.A."/>
            <person name="Xavier R.J."/>
            <person name="Alm E.J."/>
        </authorList>
    </citation>
    <scope>NUCLEOTIDE SEQUENCE [LARGE SCALE GENOMIC DNA]</scope>
    <source>
        <strain evidence="1 3">BIOML-A4</strain>
        <strain evidence="2 4">BIOML-A5</strain>
    </source>
</reference>
<accession>A0A6N7S498</accession>
<dbReference type="Pfam" id="PF06962">
    <property type="entry name" value="rRNA_methylase"/>
    <property type="match status" value="1"/>
</dbReference>
<keyword evidence="4" id="KW-1185">Reference proteome</keyword>
<dbReference type="AlphaFoldDB" id="A0A6N7S498"/>
<dbReference type="InterPro" id="IPR029063">
    <property type="entry name" value="SAM-dependent_MTases_sf"/>
</dbReference>
<dbReference type="Proteomes" id="UP000433575">
    <property type="component" value="Unassembled WGS sequence"/>
</dbReference>
<dbReference type="EMBL" id="WKPJ01000003">
    <property type="protein sequence ID" value="MSA88338.1"/>
    <property type="molecule type" value="Genomic_DNA"/>
</dbReference>
<dbReference type="OrthoDB" id="9792989at2"/>
<dbReference type="InterPro" id="IPR010719">
    <property type="entry name" value="MnmM_MeTrfase"/>
</dbReference>
<comment type="caution">
    <text evidence="1">The sequence shown here is derived from an EMBL/GenBank/DDBJ whole genome shotgun (WGS) entry which is preliminary data.</text>
</comment>
<dbReference type="CDD" id="cd02440">
    <property type="entry name" value="AdoMet_MTases"/>
    <property type="match status" value="1"/>
</dbReference>
<protein>
    <submittedName>
        <fullName evidence="1">Methyltransferase domain-containing protein</fullName>
    </submittedName>
</protein>
<sequence>MKLTSGWQTSIHGRESWCPMADNINTVNHRWIREAFDHVEFAIDATCGGGNDTVFLAALATEVLALDIQAEAVTKTRKKAAAFPNVTVVQADHAELKRWIDHPADIIVFNFGYLPHSCSPMITTPKTTLPALDAARSLLKPEGLLSLACYRGHAGGMEEWQAIVSWIEQLDSSWSVRTYTDGRPQAPILYHLRRMEINPFSTKKES</sequence>
<dbReference type="SUPFAM" id="SSF53335">
    <property type="entry name" value="S-adenosyl-L-methionine-dependent methyltransferases"/>
    <property type="match status" value="1"/>
</dbReference>
<dbReference type="PANTHER" id="PTHR35276">
    <property type="entry name" value="S-ADENOSYL-L-METHIONINE-DEPENDENT METHYLTRANSFERASES SUPERFAMILY PROTEIN"/>
    <property type="match status" value="1"/>
</dbReference>
<dbReference type="Proteomes" id="UP000480929">
    <property type="component" value="Unassembled WGS sequence"/>
</dbReference>
<dbReference type="Gene3D" id="3.40.50.150">
    <property type="entry name" value="Vaccinia Virus protein VP39"/>
    <property type="match status" value="1"/>
</dbReference>
<evidence type="ECO:0000313" key="4">
    <source>
        <dbReference type="Proteomes" id="UP000480929"/>
    </source>
</evidence>